<keyword evidence="2" id="KW-1185">Reference proteome</keyword>
<protein>
    <submittedName>
        <fullName evidence="1">Uncharacterized protein</fullName>
    </submittedName>
</protein>
<proteinExistence type="predicted"/>
<accession>A0AAV2BYD8</accession>
<dbReference type="AlphaFoldDB" id="A0AAV2BYD8"/>
<reference evidence="1 2" key="1">
    <citation type="submission" date="2024-04" db="EMBL/GenBank/DDBJ databases">
        <authorList>
            <person name="Rising A."/>
            <person name="Reimegard J."/>
            <person name="Sonavane S."/>
            <person name="Akerstrom W."/>
            <person name="Nylinder S."/>
            <person name="Hedman E."/>
            <person name="Kallberg Y."/>
        </authorList>
    </citation>
    <scope>NUCLEOTIDE SEQUENCE [LARGE SCALE GENOMIC DNA]</scope>
</reference>
<evidence type="ECO:0000313" key="1">
    <source>
        <dbReference type="EMBL" id="CAL1300864.1"/>
    </source>
</evidence>
<dbReference type="EMBL" id="CAXIEN010000585">
    <property type="protein sequence ID" value="CAL1300864.1"/>
    <property type="molecule type" value="Genomic_DNA"/>
</dbReference>
<evidence type="ECO:0000313" key="2">
    <source>
        <dbReference type="Proteomes" id="UP001497382"/>
    </source>
</evidence>
<comment type="caution">
    <text evidence="1">The sequence shown here is derived from an EMBL/GenBank/DDBJ whole genome shotgun (WGS) entry which is preliminary data.</text>
</comment>
<gene>
    <name evidence="1" type="ORF">LARSCL_LOCUS22165</name>
</gene>
<sequence length="179" mass="20331">MTQTRVYTYTRNFEDNNLGHKASYKFRLFHLSTKISWPFIAEYNTNCSVLPTVFKLDMMFQKVPLTGFIDIPYSIERKDSLDRPVDAFFSIRISDANGQLIFQPLNSFGKSKMMTGETTKGNITGVITLPEMRYAFNEDIEASIELMVIFCHSGIVNPSVNANTNENITAGSDTVTYFC</sequence>
<organism evidence="1 2">
    <name type="scientific">Larinioides sclopetarius</name>
    <dbReference type="NCBI Taxonomy" id="280406"/>
    <lineage>
        <taxon>Eukaryota</taxon>
        <taxon>Metazoa</taxon>
        <taxon>Ecdysozoa</taxon>
        <taxon>Arthropoda</taxon>
        <taxon>Chelicerata</taxon>
        <taxon>Arachnida</taxon>
        <taxon>Araneae</taxon>
        <taxon>Araneomorphae</taxon>
        <taxon>Entelegynae</taxon>
        <taxon>Araneoidea</taxon>
        <taxon>Araneidae</taxon>
        <taxon>Larinioides</taxon>
    </lineage>
</organism>
<name>A0AAV2BYD8_9ARAC</name>
<dbReference type="Proteomes" id="UP001497382">
    <property type="component" value="Unassembled WGS sequence"/>
</dbReference>